<evidence type="ECO:0000313" key="2">
    <source>
        <dbReference type="Proteomes" id="UP000251960"/>
    </source>
</evidence>
<sequence length="69" mass="7645">MVGGRLSSTTILSPYGVSKHMVLSVYWITALVLCNQFFPRITSFPIDSITRRSAGKSILLILTLTFGHM</sequence>
<name>A0A3L6EDB9_MAIZE</name>
<dbReference type="AlphaFoldDB" id="A0A3L6EDB9"/>
<evidence type="ECO:0000313" key="1">
    <source>
        <dbReference type="EMBL" id="PWZ17981.1"/>
    </source>
</evidence>
<proteinExistence type="predicted"/>
<protein>
    <submittedName>
        <fullName evidence="1">Uncharacterized protein</fullName>
    </submittedName>
</protein>
<comment type="caution">
    <text evidence="1">The sequence shown here is derived from an EMBL/GenBank/DDBJ whole genome shotgun (WGS) entry which is preliminary data.</text>
</comment>
<dbReference type="Proteomes" id="UP000251960">
    <property type="component" value="Chromosome 6"/>
</dbReference>
<dbReference type="EMBL" id="NCVQ01000007">
    <property type="protein sequence ID" value="PWZ17981.1"/>
    <property type="molecule type" value="Genomic_DNA"/>
</dbReference>
<accession>A0A3L6EDB9</accession>
<organism evidence="1 2">
    <name type="scientific">Zea mays</name>
    <name type="common">Maize</name>
    <dbReference type="NCBI Taxonomy" id="4577"/>
    <lineage>
        <taxon>Eukaryota</taxon>
        <taxon>Viridiplantae</taxon>
        <taxon>Streptophyta</taxon>
        <taxon>Embryophyta</taxon>
        <taxon>Tracheophyta</taxon>
        <taxon>Spermatophyta</taxon>
        <taxon>Magnoliopsida</taxon>
        <taxon>Liliopsida</taxon>
        <taxon>Poales</taxon>
        <taxon>Poaceae</taxon>
        <taxon>PACMAD clade</taxon>
        <taxon>Panicoideae</taxon>
        <taxon>Andropogonodae</taxon>
        <taxon>Andropogoneae</taxon>
        <taxon>Tripsacinae</taxon>
        <taxon>Zea</taxon>
    </lineage>
</organism>
<gene>
    <name evidence="1" type="ORF">Zm00014a_012876</name>
</gene>
<reference evidence="1 2" key="1">
    <citation type="journal article" date="2018" name="Nat. Genet.">
        <title>Extensive intraspecific gene order and gene structural variations between Mo17 and other maize genomes.</title>
        <authorList>
            <person name="Sun S."/>
            <person name="Zhou Y."/>
            <person name="Chen J."/>
            <person name="Shi J."/>
            <person name="Zhao H."/>
            <person name="Zhao H."/>
            <person name="Song W."/>
            <person name="Zhang M."/>
            <person name="Cui Y."/>
            <person name="Dong X."/>
            <person name="Liu H."/>
            <person name="Ma X."/>
            <person name="Jiao Y."/>
            <person name="Wang B."/>
            <person name="Wei X."/>
            <person name="Stein J.C."/>
            <person name="Glaubitz J.C."/>
            <person name="Lu F."/>
            <person name="Yu G."/>
            <person name="Liang C."/>
            <person name="Fengler K."/>
            <person name="Li B."/>
            <person name="Rafalski A."/>
            <person name="Schnable P.S."/>
            <person name="Ware D.H."/>
            <person name="Buckler E.S."/>
            <person name="Lai J."/>
        </authorList>
    </citation>
    <scope>NUCLEOTIDE SEQUENCE [LARGE SCALE GENOMIC DNA]</scope>
    <source>
        <strain evidence="2">cv. Missouri 17</strain>
        <tissue evidence="1">Seedling</tissue>
    </source>
</reference>